<dbReference type="InterPro" id="IPR029787">
    <property type="entry name" value="Nucleotide_cyclase"/>
</dbReference>
<keyword evidence="1" id="KW-0472">Membrane</keyword>
<dbReference type="SUPFAM" id="SSF55073">
    <property type="entry name" value="Nucleotide cyclase"/>
    <property type="match status" value="1"/>
</dbReference>
<dbReference type="InterPro" id="IPR043128">
    <property type="entry name" value="Rev_trsase/Diguanyl_cyclase"/>
</dbReference>
<dbReference type="SMART" id="SM00267">
    <property type="entry name" value="GGDEF"/>
    <property type="match status" value="1"/>
</dbReference>
<evidence type="ECO:0008006" key="6">
    <source>
        <dbReference type="Google" id="ProtNLM"/>
    </source>
</evidence>
<dbReference type="Gene3D" id="3.30.450.20">
    <property type="entry name" value="PAS domain"/>
    <property type="match status" value="3"/>
</dbReference>
<evidence type="ECO:0000259" key="3">
    <source>
        <dbReference type="PROSITE" id="PS50887"/>
    </source>
</evidence>
<keyword evidence="5" id="KW-1185">Reference proteome</keyword>
<reference evidence="4 5" key="1">
    <citation type="submission" date="2017-07" db="EMBL/GenBank/DDBJ databases">
        <title>Draft Genome Sequences of Select Purple Nonsulfur Bacteria.</title>
        <authorList>
            <person name="Lasarre B."/>
            <person name="Mckinlay J.B."/>
        </authorList>
    </citation>
    <scope>NUCLEOTIDE SEQUENCE [LARGE SCALE GENOMIC DNA]</scope>
    <source>
        <strain evidence="4 5">DSM 5909</strain>
    </source>
</reference>
<dbReference type="Pfam" id="PF22588">
    <property type="entry name" value="dCache_1_like"/>
    <property type="match status" value="1"/>
</dbReference>
<dbReference type="PANTHER" id="PTHR44757">
    <property type="entry name" value="DIGUANYLATE CYCLASE DGCP"/>
    <property type="match status" value="1"/>
</dbReference>
<name>A0A327KUR8_9BRAD</name>
<feature type="transmembrane region" description="Helical" evidence="1">
    <location>
        <begin position="267"/>
        <end position="286"/>
    </location>
</feature>
<dbReference type="OrthoDB" id="9812260at2"/>
<dbReference type="NCBIfam" id="TIGR00254">
    <property type="entry name" value="GGDEF"/>
    <property type="match status" value="1"/>
</dbReference>
<dbReference type="InterPro" id="IPR054327">
    <property type="entry name" value="His-kinase-like_sensor"/>
</dbReference>
<dbReference type="Pfam" id="PF12860">
    <property type="entry name" value="PAS_7"/>
    <property type="match status" value="1"/>
</dbReference>
<dbReference type="Gene3D" id="3.30.70.270">
    <property type="match status" value="1"/>
</dbReference>
<keyword evidence="1" id="KW-0812">Transmembrane</keyword>
<dbReference type="RefSeq" id="WP_111420870.1">
    <property type="nucleotide sequence ID" value="NZ_NPEX01000170.1"/>
</dbReference>
<dbReference type="Proteomes" id="UP000249130">
    <property type="component" value="Unassembled WGS sequence"/>
</dbReference>
<gene>
    <name evidence="4" type="ORF">CH341_20565</name>
</gene>
<keyword evidence="1" id="KW-1133">Transmembrane helix</keyword>
<comment type="caution">
    <text evidence="4">The sequence shown here is derived from an EMBL/GenBank/DDBJ whole genome shotgun (WGS) entry which is preliminary data.</text>
</comment>
<proteinExistence type="predicted"/>
<evidence type="ECO:0000313" key="5">
    <source>
        <dbReference type="Proteomes" id="UP000249130"/>
    </source>
</evidence>
<dbReference type="CDD" id="cd12914">
    <property type="entry name" value="PDC1_DGC_like"/>
    <property type="match status" value="1"/>
</dbReference>
<organism evidence="4 5">
    <name type="scientific">Rhodoplanes roseus</name>
    <dbReference type="NCBI Taxonomy" id="29409"/>
    <lineage>
        <taxon>Bacteria</taxon>
        <taxon>Pseudomonadati</taxon>
        <taxon>Pseudomonadota</taxon>
        <taxon>Alphaproteobacteria</taxon>
        <taxon>Hyphomicrobiales</taxon>
        <taxon>Nitrobacteraceae</taxon>
        <taxon>Rhodoplanes</taxon>
    </lineage>
</organism>
<protein>
    <recommendedName>
        <fullName evidence="6">GGDEF domain-containing protein</fullName>
    </recommendedName>
</protein>
<dbReference type="PROSITE" id="PS50887">
    <property type="entry name" value="GGDEF"/>
    <property type="match status" value="1"/>
</dbReference>
<feature type="transmembrane region" description="Helical" evidence="1">
    <location>
        <begin position="298"/>
        <end position="318"/>
    </location>
</feature>
<dbReference type="SMART" id="SM00091">
    <property type="entry name" value="PAS"/>
    <property type="match status" value="1"/>
</dbReference>
<dbReference type="InterPro" id="IPR052155">
    <property type="entry name" value="Biofilm_reg_signaling"/>
</dbReference>
<dbReference type="FunFam" id="3.30.70.270:FF:000001">
    <property type="entry name" value="Diguanylate cyclase domain protein"/>
    <property type="match status" value="1"/>
</dbReference>
<dbReference type="AlphaFoldDB" id="A0A327KUR8"/>
<dbReference type="InterPro" id="IPR035965">
    <property type="entry name" value="PAS-like_dom_sf"/>
</dbReference>
<dbReference type="GO" id="GO:0003824">
    <property type="term" value="F:catalytic activity"/>
    <property type="evidence" value="ECO:0007669"/>
    <property type="project" value="UniProtKB-ARBA"/>
</dbReference>
<dbReference type="SUPFAM" id="SSF55785">
    <property type="entry name" value="PYP-like sensor domain (PAS domain)"/>
    <property type="match status" value="1"/>
</dbReference>
<feature type="domain" description="GGDEF" evidence="3">
    <location>
        <begin position="503"/>
        <end position="636"/>
    </location>
</feature>
<dbReference type="InterPro" id="IPR000014">
    <property type="entry name" value="PAS"/>
</dbReference>
<feature type="transmembrane region" description="Helical" evidence="1">
    <location>
        <begin position="23"/>
        <end position="44"/>
    </location>
</feature>
<evidence type="ECO:0000256" key="1">
    <source>
        <dbReference type="SAM" id="Phobius"/>
    </source>
</evidence>
<feature type="domain" description="PAS" evidence="2">
    <location>
        <begin position="341"/>
        <end position="393"/>
    </location>
</feature>
<evidence type="ECO:0000313" key="4">
    <source>
        <dbReference type="EMBL" id="RAI41957.1"/>
    </source>
</evidence>
<dbReference type="EMBL" id="NPEX01000170">
    <property type="protein sequence ID" value="RAI41957.1"/>
    <property type="molecule type" value="Genomic_DNA"/>
</dbReference>
<dbReference type="CDD" id="cd01949">
    <property type="entry name" value="GGDEF"/>
    <property type="match status" value="1"/>
</dbReference>
<dbReference type="CDD" id="cd12915">
    <property type="entry name" value="PDC2_DGC_like"/>
    <property type="match status" value="1"/>
</dbReference>
<sequence>MRFWNSFRSGWSGVCSSTTVRCLFQPATALGALTIALLWIGIGYQLGLEREKLQALAFQDTRNLARVVEEHVVRSIQAPDHILRLARAGIASDPAGFDLHAFARIAVPEGGVALQLSLIGPDGFLRMSSQGPVTPPLDLSDRRHFQVHRDRDGDVPDISPPVLGRVSGRWSIQLSRSVRTAGGTFLGVLVASLDAGYFQEFYRSIDVGPGGSIVLVGTDGIVRAGSGTGALLAGRSVASWPSLHQSATVPQGSVIAPGPIDGRMRFVSYRAVTGLPLVVYASVAAADAFADNARYAKLYAAVAAGLTLIILIAVAFAVRQRLTLARTSAALMESEAVARRTSRELAATLDNISQGILMVDRDGRVVVVNGRAAQMLGVPEATLAERPSFRDVVAEMRRLGEFGARCELVNTDLSEYSHFPLPHDAVPAVFERTRPTGQTIEVSCVPTPDGGMVRTYTDITERRASERRIAYMALHDPLTGLANRTLFRSKLEHALDRQRSRGEPFAVISVDLDRFKQVNDFHGHPAGDELLRRVAHRLRDCLGEGDVAARLGGDEFAVLALRARDGETCDALVRRMLEAVTSEYRIDGQTVEIGASLGVALAPEDGDGIEALLHAADQAMYRVKAQGRNGVCWAGHAPRFTGTPRRDRIDAA</sequence>
<accession>A0A327KUR8</accession>
<dbReference type="PANTHER" id="PTHR44757:SF2">
    <property type="entry name" value="BIOFILM ARCHITECTURE MAINTENANCE PROTEIN MBAA"/>
    <property type="match status" value="1"/>
</dbReference>
<dbReference type="PROSITE" id="PS50112">
    <property type="entry name" value="PAS"/>
    <property type="match status" value="1"/>
</dbReference>
<dbReference type="InterPro" id="IPR000160">
    <property type="entry name" value="GGDEF_dom"/>
</dbReference>
<evidence type="ECO:0000259" key="2">
    <source>
        <dbReference type="PROSITE" id="PS50112"/>
    </source>
</evidence>
<dbReference type="Pfam" id="PF00990">
    <property type="entry name" value="GGDEF"/>
    <property type="match status" value="1"/>
</dbReference>